<organism evidence="3 4">
    <name type="scientific">Berkelbacteria bacterium GW2011_GWE1_39_12</name>
    <dbReference type="NCBI Taxonomy" id="1618337"/>
    <lineage>
        <taxon>Bacteria</taxon>
        <taxon>Candidatus Berkelbacteria</taxon>
    </lineage>
</organism>
<dbReference type="AlphaFoldDB" id="A0A0G4B3E3"/>
<dbReference type="STRING" id="1618337.UT28_C0001G0123"/>
<evidence type="ECO:0000313" key="4">
    <source>
        <dbReference type="Proteomes" id="UP000035648"/>
    </source>
</evidence>
<name>A0A0G4B3E3_9BACT</name>
<dbReference type="EMBL" id="CP011213">
    <property type="protein sequence ID" value="AKM81938.1"/>
    <property type="molecule type" value="Genomic_DNA"/>
</dbReference>
<dbReference type="Proteomes" id="UP000035648">
    <property type="component" value="Chromosome"/>
</dbReference>
<accession>A0A0G4B3E3</accession>
<evidence type="ECO:0000256" key="2">
    <source>
        <dbReference type="SAM" id="Phobius"/>
    </source>
</evidence>
<feature type="transmembrane region" description="Helical" evidence="2">
    <location>
        <begin position="24"/>
        <end position="46"/>
    </location>
</feature>
<gene>
    <name evidence="3" type="ORF">UT28_C0001G0123</name>
</gene>
<proteinExistence type="predicted"/>
<evidence type="ECO:0000313" key="3">
    <source>
        <dbReference type="EMBL" id="AKM81938.1"/>
    </source>
</evidence>
<keyword evidence="2" id="KW-0472">Membrane</keyword>
<keyword evidence="2" id="KW-0812">Transmembrane</keyword>
<reference evidence="3 4" key="1">
    <citation type="journal article" date="2015" name="Nature">
        <title>rRNA introns, odd ribosomes, and small enigmatic genomes across a large radiation of phyla.</title>
        <authorList>
            <person name="Brown C.T."/>
            <person name="Hug L.A."/>
            <person name="Thomas B.C."/>
            <person name="Sharon I."/>
            <person name="Castelle C.J."/>
            <person name="Singh A."/>
            <person name="Wilkins M.J."/>
            <person name="Williams K.H."/>
            <person name="Banfield J.F."/>
        </authorList>
    </citation>
    <scope>NUCLEOTIDE SEQUENCE [LARGE SCALE GENOMIC DNA]</scope>
</reference>
<protein>
    <recommendedName>
        <fullName evidence="5">Cell division protein FtsL</fullName>
    </recommendedName>
</protein>
<dbReference type="KEGG" id="bbgw:UT28_C0001G0123"/>
<sequence>MLMTQTNSWEPGYRKRTIKKEIKIGPLSLKFISIALIAVGALFYLAQSTQGAAQKYQIMQLSSQASQLEAQGKDLEVEAVRLKSLNEIKNSSGSLGLVADSSN</sequence>
<keyword evidence="1" id="KW-0175">Coiled coil</keyword>
<feature type="coiled-coil region" evidence="1">
    <location>
        <begin position="58"/>
        <end position="85"/>
    </location>
</feature>
<evidence type="ECO:0008006" key="5">
    <source>
        <dbReference type="Google" id="ProtNLM"/>
    </source>
</evidence>
<evidence type="ECO:0000256" key="1">
    <source>
        <dbReference type="SAM" id="Coils"/>
    </source>
</evidence>
<keyword evidence="2" id="KW-1133">Transmembrane helix</keyword>